<sequence>MPDTAPVTVVPAPTSPYAPIAYPPAAARPAAADGSVSARALGIGSLVLGVLAVVGAAVPIVNLASAGLAVAGTGLGIAALFLLSRGRGVALAGTITSVVALVVSVALALVYSGLIAAATSAALFSGGYVDESVKETIAPIDDAAGAGTFDAPVALGETVVVTRDGEARWEITLTSATYDALGEVEEANAGVDVEGDLDGGLEQYAYLSAEITYLGEGSTPLSSELYVAFAPTAHVFYYTGEVPARAPGTDLALTDDIASGETVSGNFLVALPPAAEATGRWTVSGEWTDSVYIAAE</sequence>
<reference evidence="2 3" key="1">
    <citation type="submission" date="2018-12" db="EMBL/GenBank/DDBJ databases">
        <authorList>
            <person name="Li F."/>
        </authorList>
    </citation>
    <scope>NUCLEOTIDE SEQUENCE [LARGE SCALE GENOMIC DNA]</scope>
    <source>
        <strain evidence="2 3">11W25H-1</strain>
    </source>
</reference>
<proteinExistence type="predicted"/>
<keyword evidence="3" id="KW-1185">Reference proteome</keyword>
<accession>A0A3S3ZQ55</accession>
<keyword evidence="1" id="KW-0812">Transmembrane</keyword>
<dbReference type="RefSeq" id="WP_128495078.1">
    <property type="nucleotide sequence ID" value="NZ_RZNB01000003.1"/>
</dbReference>
<evidence type="ECO:0008006" key="4">
    <source>
        <dbReference type="Google" id="ProtNLM"/>
    </source>
</evidence>
<feature type="transmembrane region" description="Helical" evidence="1">
    <location>
        <begin position="64"/>
        <end position="83"/>
    </location>
</feature>
<comment type="caution">
    <text evidence="2">The sequence shown here is derived from an EMBL/GenBank/DDBJ whole genome shotgun (WGS) entry which is preliminary data.</text>
</comment>
<feature type="transmembrane region" description="Helical" evidence="1">
    <location>
        <begin position="90"/>
        <end position="114"/>
    </location>
</feature>
<keyword evidence="1" id="KW-1133">Transmembrane helix</keyword>
<dbReference type="EMBL" id="RZNB01000003">
    <property type="protein sequence ID" value="RWZ51087.1"/>
    <property type="molecule type" value="Genomic_DNA"/>
</dbReference>
<evidence type="ECO:0000256" key="1">
    <source>
        <dbReference type="SAM" id="Phobius"/>
    </source>
</evidence>
<keyword evidence="1" id="KW-0472">Membrane</keyword>
<gene>
    <name evidence="2" type="ORF">ELQ90_09855</name>
</gene>
<evidence type="ECO:0000313" key="3">
    <source>
        <dbReference type="Proteomes" id="UP000288547"/>
    </source>
</evidence>
<organism evidence="2 3">
    <name type="scientific">Labedella phragmitis</name>
    <dbReference type="NCBI Taxonomy" id="2498849"/>
    <lineage>
        <taxon>Bacteria</taxon>
        <taxon>Bacillati</taxon>
        <taxon>Actinomycetota</taxon>
        <taxon>Actinomycetes</taxon>
        <taxon>Micrococcales</taxon>
        <taxon>Microbacteriaceae</taxon>
        <taxon>Labedella</taxon>
    </lineage>
</organism>
<dbReference type="OrthoDB" id="4424518at2"/>
<protein>
    <recommendedName>
        <fullName evidence="4">DUF4190 domain-containing protein</fullName>
    </recommendedName>
</protein>
<name>A0A3S3ZQ55_9MICO</name>
<evidence type="ECO:0000313" key="2">
    <source>
        <dbReference type="EMBL" id="RWZ51087.1"/>
    </source>
</evidence>
<feature type="transmembrane region" description="Helical" evidence="1">
    <location>
        <begin position="38"/>
        <end position="58"/>
    </location>
</feature>
<dbReference type="Proteomes" id="UP000288547">
    <property type="component" value="Unassembled WGS sequence"/>
</dbReference>
<dbReference type="AlphaFoldDB" id="A0A3S3ZQ55"/>